<keyword evidence="1" id="KW-0479">Metal-binding</keyword>
<dbReference type="InterPro" id="IPR039646">
    <property type="entry name" value="ZNHIT2"/>
</dbReference>
<dbReference type="Gene3D" id="3.30.60.190">
    <property type="match status" value="1"/>
</dbReference>
<evidence type="ECO:0000259" key="3">
    <source>
        <dbReference type="PROSITE" id="PS51083"/>
    </source>
</evidence>
<evidence type="ECO:0000313" key="5">
    <source>
        <dbReference type="EnsemblMetazoa" id="ASIC011497-PA"/>
    </source>
</evidence>
<accession>A0A084W0L5</accession>
<dbReference type="SUPFAM" id="SSF144232">
    <property type="entry name" value="HIT/MYND zinc finger-like"/>
    <property type="match status" value="1"/>
</dbReference>
<dbReference type="STRING" id="74873.A0A084W0L5"/>
<name>A0A084W0L5_ANOSI</name>
<reference evidence="5" key="2">
    <citation type="submission" date="2020-05" db="UniProtKB">
        <authorList>
            <consortium name="EnsemblMetazoa"/>
        </authorList>
    </citation>
    <scope>IDENTIFICATION</scope>
</reference>
<reference evidence="4 6" key="1">
    <citation type="journal article" date="2014" name="BMC Genomics">
        <title>Genome sequence of Anopheles sinensis provides insight into genetics basis of mosquito competence for malaria parasites.</title>
        <authorList>
            <person name="Zhou D."/>
            <person name="Zhang D."/>
            <person name="Ding G."/>
            <person name="Shi L."/>
            <person name="Hou Q."/>
            <person name="Ye Y."/>
            <person name="Xu Y."/>
            <person name="Zhou H."/>
            <person name="Xiong C."/>
            <person name="Li S."/>
            <person name="Yu J."/>
            <person name="Hong S."/>
            <person name="Yu X."/>
            <person name="Zou P."/>
            <person name="Chen C."/>
            <person name="Chang X."/>
            <person name="Wang W."/>
            <person name="Lv Y."/>
            <person name="Sun Y."/>
            <person name="Ma L."/>
            <person name="Shen B."/>
            <person name="Zhu C."/>
        </authorList>
    </citation>
    <scope>NUCLEOTIDE SEQUENCE [LARGE SCALE GENOMIC DNA]</scope>
</reference>
<dbReference type="VEuPathDB" id="VectorBase:ASIS023795"/>
<proteinExistence type="predicted"/>
<sequence length="288" mass="32596">MAEDDCRICDKKPAKYSCPRCNVLYCSVDCYKSQQHLECSEGFFRENVVQELALRQKEDEVKESSKAMVEILRRVELADSLDGEEDEALSDNPDEETPDSDDEDQDFELADRLNGVDLDDPSSVWERLTGAEKEEFQSLVENGDIIKILPSLNCWWTQEHKVDLIQPVDGTSAQEKQLLSACPRVWDKIPNFADLFNKEPSPTVRFNIANVLAAYSFVYRYFYGDMHGNALEAADCLIGIALNLKKNAVFDSEAMAVESVTSECLVEKLPTDNTTTSVLKDHKESMRI</sequence>
<dbReference type="EMBL" id="KE525262">
    <property type="protein sequence ID" value="KFB43759.1"/>
    <property type="molecule type" value="Genomic_DNA"/>
</dbReference>
<dbReference type="VEuPathDB" id="VectorBase:ASIC011497"/>
<keyword evidence="1" id="KW-0862">Zinc</keyword>
<dbReference type="Proteomes" id="UP000030765">
    <property type="component" value="Unassembled WGS sequence"/>
</dbReference>
<evidence type="ECO:0000256" key="1">
    <source>
        <dbReference type="PROSITE-ProRule" id="PRU00453"/>
    </source>
</evidence>
<dbReference type="PROSITE" id="PS51083">
    <property type="entry name" value="ZF_HIT"/>
    <property type="match status" value="1"/>
</dbReference>
<dbReference type="PANTHER" id="PTHR15555:SF0">
    <property type="entry name" value="ZINC FINGER HIT DOMAIN-CONTAINING PROTEIN 2"/>
    <property type="match status" value="1"/>
</dbReference>
<evidence type="ECO:0000313" key="4">
    <source>
        <dbReference type="EMBL" id="KFB43759.1"/>
    </source>
</evidence>
<dbReference type="OrthoDB" id="10248551at2759"/>
<dbReference type="EnsemblMetazoa" id="ASIC011497-RA">
    <property type="protein sequence ID" value="ASIC011497-PA"/>
    <property type="gene ID" value="ASIC011497"/>
</dbReference>
<feature type="region of interest" description="Disordered" evidence="2">
    <location>
        <begin position="81"/>
        <end position="105"/>
    </location>
</feature>
<protein>
    <submittedName>
        <fullName evidence="4">AGAP001270-PA-like protein</fullName>
    </submittedName>
</protein>
<dbReference type="Pfam" id="PF04438">
    <property type="entry name" value="zf-HIT"/>
    <property type="match status" value="1"/>
</dbReference>
<dbReference type="PANTHER" id="PTHR15555">
    <property type="entry name" value="ZINC FINGER HIT DOMAIN CONTAINING PROTEIN 2 PROTEIN FON -RELATED"/>
    <property type="match status" value="1"/>
</dbReference>
<evidence type="ECO:0000256" key="2">
    <source>
        <dbReference type="SAM" id="MobiDB-lite"/>
    </source>
</evidence>
<dbReference type="GO" id="GO:0008270">
    <property type="term" value="F:zinc ion binding"/>
    <property type="evidence" value="ECO:0007669"/>
    <property type="project" value="UniProtKB-UniRule"/>
</dbReference>
<dbReference type="InterPro" id="IPR007529">
    <property type="entry name" value="Znf_HIT"/>
</dbReference>
<dbReference type="EMBL" id="ATLV01019123">
    <property type="status" value="NOT_ANNOTATED_CDS"/>
    <property type="molecule type" value="Genomic_DNA"/>
</dbReference>
<organism evidence="4">
    <name type="scientific">Anopheles sinensis</name>
    <name type="common">Mosquito</name>
    <dbReference type="NCBI Taxonomy" id="74873"/>
    <lineage>
        <taxon>Eukaryota</taxon>
        <taxon>Metazoa</taxon>
        <taxon>Ecdysozoa</taxon>
        <taxon>Arthropoda</taxon>
        <taxon>Hexapoda</taxon>
        <taxon>Insecta</taxon>
        <taxon>Pterygota</taxon>
        <taxon>Neoptera</taxon>
        <taxon>Endopterygota</taxon>
        <taxon>Diptera</taxon>
        <taxon>Nematocera</taxon>
        <taxon>Culicoidea</taxon>
        <taxon>Culicidae</taxon>
        <taxon>Anophelinae</taxon>
        <taxon>Anopheles</taxon>
    </lineage>
</organism>
<keyword evidence="6" id="KW-1185">Reference proteome</keyword>
<feature type="domain" description="HIT-type" evidence="3">
    <location>
        <begin position="6"/>
        <end position="39"/>
    </location>
</feature>
<dbReference type="AlphaFoldDB" id="A0A084W0L5"/>
<keyword evidence="1" id="KW-0863">Zinc-finger</keyword>
<gene>
    <name evidence="4" type="ORF">ZHAS_00011497</name>
</gene>
<dbReference type="CDD" id="cd23024">
    <property type="entry name" value="zf-HIT_ZNHIT2-3"/>
    <property type="match status" value="1"/>
</dbReference>
<dbReference type="OMA" id="NDEQESH"/>
<evidence type="ECO:0000313" key="6">
    <source>
        <dbReference type="Proteomes" id="UP000030765"/>
    </source>
</evidence>